<proteinExistence type="predicted"/>
<dbReference type="EMBL" id="CP021558">
    <property type="protein sequence ID" value="AUE03265.1"/>
    <property type="molecule type" value="Genomic_DNA"/>
</dbReference>
<protein>
    <submittedName>
        <fullName evidence="2">Uncharacterized protein</fullName>
    </submittedName>
</protein>
<evidence type="ECO:0000313" key="2">
    <source>
        <dbReference type="EMBL" id="AUE03265.1"/>
    </source>
</evidence>
<evidence type="ECO:0000313" key="3">
    <source>
        <dbReference type="Proteomes" id="UP000232491"/>
    </source>
</evidence>
<gene>
    <name evidence="2" type="ORF">BB215W447A_1249</name>
</gene>
<name>A0A2K9BX01_BIFBR</name>
<feature type="region of interest" description="Disordered" evidence="1">
    <location>
        <begin position="1"/>
        <end position="21"/>
    </location>
</feature>
<reference evidence="2 3" key="1">
    <citation type="submission" date="2017-05" db="EMBL/GenBank/DDBJ databases">
        <title>Comparative genomics and methylome analysis of the gut commensal Bifidobacterium breve.</title>
        <authorList>
            <person name="Bottacini F."/>
            <person name="Morrissey R."/>
            <person name="Roberts R.J."/>
            <person name="James K."/>
            <person name="van Breen J."/>
            <person name="Egan M."/>
            <person name="Lambert J."/>
            <person name="van Limpt K."/>
            <person name="Stanton C."/>
            <person name="Knol J."/>
            <person name="O' Connell Motherway M."/>
            <person name="van Sinderen D."/>
        </authorList>
    </citation>
    <scope>NUCLEOTIDE SEQUENCE [LARGE SCALE GENOMIC DNA]</scope>
    <source>
        <strain evidence="2 3">215W447a</strain>
    </source>
</reference>
<evidence type="ECO:0000256" key="1">
    <source>
        <dbReference type="SAM" id="MobiDB-lite"/>
    </source>
</evidence>
<dbReference type="AlphaFoldDB" id="A0A2K9BX01"/>
<accession>A0A2K9BX01</accession>
<organism evidence="2 3">
    <name type="scientific">Bifidobacterium breve</name>
    <dbReference type="NCBI Taxonomy" id="1685"/>
    <lineage>
        <taxon>Bacteria</taxon>
        <taxon>Bacillati</taxon>
        <taxon>Actinomycetota</taxon>
        <taxon>Actinomycetes</taxon>
        <taxon>Bifidobacteriales</taxon>
        <taxon>Bifidobacteriaceae</taxon>
        <taxon>Bifidobacterium</taxon>
    </lineage>
</organism>
<sequence>MVMDRNNRSHRPKGTPDGGRYEARHTAMASADVMPPVTAGGDTTVMDRARERGLSWDMLAGRGGNGRAANLTARGGEGTRMLHAEPDGDGGWDLTYREWRKPTLREYNGPGIHPFGVFGWMADRMRGDAETWIPVDRGHADDDGQLLDTAAGWCGTD</sequence>
<dbReference type="Proteomes" id="UP000232491">
    <property type="component" value="Chromosome"/>
</dbReference>